<organism evidence="1 2">
    <name type="scientific">Agrococcus casei LMG 22410</name>
    <dbReference type="NCBI Taxonomy" id="1255656"/>
    <lineage>
        <taxon>Bacteria</taxon>
        <taxon>Bacillati</taxon>
        <taxon>Actinomycetota</taxon>
        <taxon>Actinomycetes</taxon>
        <taxon>Micrococcales</taxon>
        <taxon>Microbacteriaceae</taxon>
        <taxon>Agrococcus</taxon>
    </lineage>
</organism>
<evidence type="ECO:0000313" key="2">
    <source>
        <dbReference type="Proteomes" id="UP000195787"/>
    </source>
</evidence>
<evidence type="ECO:0000313" key="1">
    <source>
        <dbReference type="EMBL" id="SJM61044.1"/>
    </source>
</evidence>
<accession>A0A1R4FYP0</accession>
<name>A0A1R4FYP0_9MICO</name>
<protein>
    <submittedName>
        <fullName evidence="1">Uncharacterized protein</fullName>
    </submittedName>
</protein>
<sequence length="69" mass="7322">MNVSGYGMMRSEDAAFFVKDYGENSGIAAMLEDRGIIETTGGLAGLPFGQRVAEYRLTGECTAPTDPQG</sequence>
<keyword evidence="2" id="KW-1185">Reference proteome</keyword>
<reference evidence="1 2" key="1">
    <citation type="submission" date="2017-02" db="EMBL/GenBank/DDBJ databases">
        <authorList>
            <person name="Peterson S.W."/>
        </authorList>
    </citation>
    <scope>NUCLEOTIDE SEQUENCE [LARGE SCALE GENOMIC DNA]</scope>
    <source>
        <strain evidence="1 2">LMG 22410</strain>
    </source>
</reference>
<dbReference type="AlphaFoldDB" id="A0A1R4FYP0"/>
<dbReference type="Proteomes" id="UP000195787">
    <property type="component" value="Unassembled WGS sequence"/>
</dbReference>
<dbReference type="EMBL" id="FUHU01000033">
    <property type="protein sequence ID" value="SJM61044.1"/>
    <property type="molecule type" value="Genomic_DNA"/>
</dbReference>
<proteinExistence type="predicted"/>
<gene>
    <name evidence="1" type="ORF">CZ674_07475</name>
</gene>